<dbReference type="STRING" id="930131.SAMN05216389_101455"/>
<proteinExistence type="predicted"/>
<dbReference type="RefSeq" id="WP_244513315.1">
    <property type="nucleotide sequence ID" value="NZ_FOHE01000001.1"/>
</dbReference>
<dbReference type="Pfam" id="PF08963">
    <property type="entry name" value="DUF1878"/>
    <property type="match status" value="1"/>
</dbReference>
<dbReference type="InterPro" id="IPR035945">
    <property type="entry name" value="YhaI-like_sf"/>
</dbReference>
<gene>
    <name evidence="1" type="ORF">SAMN05216389_101455</name>
</gene>
<evidence type="ECO:0008006" key="3">
    <source>
        <dbReference type="Google" id="ProtNLM"/>
    </source>
</evidence>
<dbReference type="Proteomes" id="UP000198618">
    <property type="component" value="Unassembled WGS sequence"/>
</dbReference>
<keyword evidence="2" id="KW-1185">Reference proteome</keyword>
<dbReference type="InterPro" id="IPR015058">
    <property type="entry name" value="DUF1878"/>
</dbReference>
<dbReference type="Gene3D" id="1.10.3750.10">
    <property type="entry name" value="YhaI-like"/>
    <property type="match status" value="1"/>
</dbReference>
<organism evidence="1 2">
    <name type="scientific">Oceanobacillus limi</name>
    <dbReference type="NCBI Taxonomy" id="930131"/>
    <lineage>
        <taxon>Bacteria</taxon>
        <taxon>Bacillati</taxon>
        <taxon>Bacillota</taxon>
        <taxon>Bacilli</taxon>
        <taxon>Bacillales</taxon>
        <taxon>Bacillaceae</taxon>
        <taxon>Oceanobacillus</taxon>
    </lineage>
</organism>
<dbReference type="EMBL" id="FOHE01000001">
    <property type="protein sequence ID" value="SES69633.1"/>
    <property type="molecule type" value="Genomic_DNA"/>
</dbReference>
<dbReference type="AlphaFoldDB" id="A0A1H9YKY9"/>
<accession>A0A1H9YKY9</accession>
<name>A0A1H9YKY9_9BACI</name>
<reference evidence="1 2" key="1">
    <citation type="submission" date="2016-10" db="EMBL/GenBank/DDBJ databases">
        <authorList>
            <person name="de Groot N.N."/>
        </authorList>
    </citation>
    <scope>NUCLEOTIDE SEQUENCE [LARGE SCALE GENOMIC DNA]</scope>
    <source>
        <strain evidence="1 2">IBRC-M 10780</strain>
    </source>
</reference>
<evidence type="ECO:0000313" key="1">
    <source>
        <dbReference type="EMBL" id="SES69633.1"/>
    </source>
</evidence>
<sequence>MKSYSQGDTAMFHLQLLSKTIDLKKYPFTKLIIEKNITNEEYNDLLELLHVLNQKYELQKEEGLLDFSSLLINFAGMLNEKLHPDETILALKKEGYYHDLMDSFLGILNEKKRFK</sequence>
<protein>
    <recommendedName>
        <fullName evidence="3">DUF1878 domain-containing protein</fullName>
    </recommendedName>
</protein>
<evidence type="ECO:0000313" key="2">
    <source>
        <dbReference type="Proteomes" id="UP000198618"/>
    </source>
</evidence>
<dbReference type="SUPFAM" id="SSF109915">
    <property type="entry name" value="Hypothetical protein YhaI"/>
    <property type="match status" value="1"/>
</dbReference>